<evidence type="ECO:0000256" key="5">
    <source>
        <dbReference type="ARBA" id="ARBA00023004"/>
    </source>
</evidence>
<accession>A0A1M7M3Q1</accession>
<dbReference type="Gene3D" id="1.10.490.10">
    <property type="entry name" value="Globins"/>
    <property type="match status" value="1"/>
</dbReference>
<dbReference type="GO" id="GO:0046872">
    <property type="term" value="F:metal ion binding"/>
    <property type="evidence" value="ECO:0007669"/>
    <property type="project" value="UniProtKB-KW"/>
</dbReference>
<feature type="region of interest" description="Disordered" evidence="7">
    <location>
        <begin position="54"/>
        <end position="73"/>
    </location>
</feature>
<evidence type="ECO:0000256" key="2">
    <source>
        <dbReference type="ARBA" id="ARBA00022617"/>
    </source>
</evidence>
<dbReference type="Proteomes" id="UP000184111">
    <property type="component" value="Unassembled WGS sequence"/>
</dbReference>
<dbReference type="Pfam" id="PF06902">
    <property type="entry name" value="Fer4_19"/>
    <property type="match status" value="1"/>
</dbReference>
<evidence type="ECO:0000313" key="10">
    <source>
        <dbReference type="Proteomes" id="UP000184111"/>
    </source>
</evidence>
<evidence type="ECO:0000313" key="9">
    <source>
        <dbReference type="EMBL" id="SHM85188.1"/>
    </source>
</evidence>
<keyword evidence="10" id="KW-1185">Reference proteome</keyword>
<keyword evidence="2" id="KW-0349">Heme</keyword>
<dbReference type="STRING" id="310782.SAMN05216499_11577"/>
<feature type="compositionally biased region" description="Low complexity" evidence="7">
    <location>
        <begin position="57"/>
        <end position="73"/>
    </location>
</feature>
<dbReference type="InterPro" id="IPR012292">
    <property type="entry name" value="Globin/Proto"/>
</dbReference>
<reference evidence="9 10" key="1">
    <citation type="submission" date="2016-11" db="EMBL/GenBank/DDBJ databases">
        <authorList>
            <person name="Jaros S."/>
            <person name="Januszkiewicz K."/>
            <person name="Wedrychowicz H."/>
        </authorList>
    </citation>
    <scope>NUCLEOTIDE SEQUENCE [LARGE SCALE GENOMIC DNA]</scope>
    <source>
        <strain evidence="9 10">CGMCC 4.2025</strain>
    </source>
</reference>
<evidence type="ECO:0000256" key="1">
    <source>
        <dbReference type="ARBA" id="ARBA00022448"/>
    </source>
</evidence>
<evidence type="ECO:0000256" key="7">
    <source>
        <dbReference type="SAM" id="MobiDB-lite"/>
    </source>
</evidence>
<organism evidence="9 10">
    <name type="scientific">Actinacidiphila paucisporea</name>
    <dbReference type="NCBI Taxonomy" id="310782"/>
    <lineage>
        <taxon>Bacteria</taxon>
        <taxon>Bacillati</taxon>
        <taxon>Actinomycetota</taxon>
        <taxon>Actinomycetes</taxon>
        <taxon>Kitasatosporales</taxon>
        <taxon>Streptomycetaceae</taxon>
        <taxon>Actinacidiphila</taxon>
    </lineage>
</organism>
<dbReference type="EMBL" id="FRBI01000015">
    <property type="protein sequence ID" value="SHM85188.1"/>
    <property type="molecule type" value="Genomic_DNA"/>
</dbReference>
<dbReference type="InterPro" id="IPR018967">
    <property type="entry name" value="FeS-contain_CDGSH-typ"/>
</dbReference>
<dbReference type="AlphaFoldDB" id="A0A1M7M3Q1"/>
<keyword evidence="3" id="KW-0001">2Fe-2S</keyword>
<keyword evidence="4" id="KW-0479">Metal-binding</keyword>
<dbReference type="GO" id="GO:0019825">
    <property type="term" value="F:oxygen binding"/>
    <property type="evidence" value="ECO:0007669"/>
    <property type="project" value="InterPro"/>
</dbReference>
<dbReference type="InterPro" id="IPR001486">
    <property type="entry name" value="Hemoglobin_trunc"/>
</dbReference>
<evidence type="ECO:0000256" key="3">
    <source>
        <dbReference type="ARBA" id="ARBA00022714"/>
    </source>
</evidence>
<dbReference type="Pfam" id="PF09360">
    <property type="entry name" value="zf-CDGSH"/>
    <property type="match status" value="2"/>
</dbReference>
<sequence length="599" mass="64943">MTESDSPAEAAEAAEAQLASLVDEATALAGELAEADARRLRASVVRPLSALLRRPAGHAPTSPGPASAGPGTSGERLWALAQEATRLRARPQAPAELIEATAALQDLVCGRGDDHDTAARHAELRRLQAALPAAIMPAPDGPYLVTDARYVTDHLGEPVATTPTTALCRCGASALKPLCDGTHATTGFTSGKDPKRVPDHRETHVGQQVDVLDNRGICQHSGYCTDRLASVFHQRGEPFVTPSGGRMDEIVRAVRDCPSGALSFAIDQVEARDAVDRHGTREPAIEVSKDGPYRVTGAIPLVQEDGTAVPRDQGASLEHYALCRCGQSRNKPFCSGMHWYVGFRDPVPEADHRPSIFEWAGGLPALERMTRLFYEKHVPQDPLLAPLFASMSPDHPQRVAKWLGEVFCGPSRYSDEYGGYTRMISQHMGKGLTEEQRARWVKLLTLSAQEAGLPNDAEFRSAFGAYIEWGSRLAVENSQAGATPPPHMPVPHWDWHTAAGAPGSRVPAIAAPAAEPEAPPVLPSADEPVRFADHVKPLFRAMDRQSMTFVFDLWAHDDVSRHADAILRRLRAGTMPCDGPWPTERIDAFARWIDEGKQP</sequence>
<proteinExistence type="predicted"/>
<feature type="domain" description="Iron-binding zinc finger CDGSH type" evidence="8">
    <location>
        <begin position="144"/>
        <end position="189"/>
    </location>
</feature>
<dbReference type="InterPro" id="IPR009050">
    <property type="entry name" value="Globin-like_sf"/>
</dbReference>
<dbReference type="PANTHER" id="PTHR46491">
    <property type="entry name" value="CDGSH IRON SULFUR DOMAIN PROTEIN HOMOLOG"/>
    <property type="match status" value="1"/>
</dbReference>
<evidence type="ECO:0000256" key="6">
    <source>
        <dbReference type="ARBA" id="ARBA00023014"/>
    </source>
</evidence>
<dbReference type="GO" id="GO:0020037">
    <property type="term" value="F:heme binding"/>
    <property type="evidence" value="ECO:0007669"/>
    <property type="project" value="InterPro"/>
</dbReference>
<name>A0A1M7M3Q1_9ACTN</name>
<protein>
    <submittedName>
        <fullName evidence="9">Truncated hemoglobin YjbI</fullName>
    </submittedName>
</protein>
<dbReference type="SUPFAM" id="SSF46458">
    <property type="entry name" value="Globin-like"/>
    <property type="match status" value="1"/>
</dbReference>
<evidence type="ECO:0000259" key="8">
    <source>
        <dbReference type="SMART" id="SM00704"/>
    </source>
</evidence>
<gene>
    <name evidence="9" type="ORF">SAMN05216499_11577</name>
</gene>
<feature type="domain" description="Iron-binding zinc finger CDGSH type" evidence="8">
    <location>
        <begin position="296"/>
        <end position="344"/>
    </location>
</feature>
<dbReference type="RefSeq" id="WP_073500716.1">
    <property type="nucleotide sequence ID" value="NZ_FRBI01000015.1"/>
</dbReference>
<dbReference type="CDD" id="cd14775">
    <property type="entry name" value="TrHb2_O-like"/>
    <property type="match status" value="1"/>
</dbReference>
<dbReference type="InterPro" id="IPR052950">
    <property type="entry name" value="CISD"/>
</dbReference>
<keyword evidence="5" id="KW-0408">Iron</keyword>
<dbReference type="SMART" id="SM00704">
    <property type="entry name" value="ZnF_CDGSH"/>
    <property type="match status" value="2"/>
</dbReference>
<dbReference type="GO" id="GO:0051537">
    <property type="term" value="F:2 iron, 2 sulfur cluster binding"/>
    <property type="evidence" value="ECO:0007669"/>
    <property type="project" value="UniProtKB-KW"/>
</dbReference>
<keyword evidence="1" id="KW-0813">Transport</keyword>
<dbReference type="Gene3D" id="3.40.5.90">
    <property type="entry name" value="CDGSH iron-sulfur domain, mitoNEET-type"/>
    <property type="match status" value="2"/>
</dbReference>
<dbReference type="InterPro" id="IPR010693">
    <property type="entry name" value="Divergent_4Fe-4S_mono-cluster"/>
</dbReference>
<dbReference type="InterPro" id="IPR042216">
    <property type="entry name" value="MitoNEET_CISD"/>
</dbReference>
<dbReference type="PANTHER" id="PTHR46491:SF3">
    <property type="entry name" value="CDGSH IRON-SULFUR DOMAIN-CONTAINING PROTEIN 3, MITOCHONDRIAL"/>
    <property type="match status" value="1"/>
</dbReference>
<evidence type="ECO:0000256" key="4">
    <source>
        <dbReference type="ARBA" id="ARBA00022723"/>
    </source>
</evidence>
<dbReference type="GO" id="GO:0005737">
    <property type="term" value="C:cytoplasm"/>
    <property type="evidence" value="ECO:0007669"/>
    <property type="project" value="UniProtKB-ARBA"/>
</dbReference>
<keyword evidence="6" id="KW-0411">Iron-sulfur</keyword>
<dbReference type="Pfam" id="PF01152">
    <property type="entry name" value="Bac_globin"/>
    <property type="match status" value="1"/>
</dbReference>